<accession>A0A1T5EBW7</accession>
<reference evidence="3" key="1">
    <citation type="submission" date="2017-02" db="EMBL/GenBank/DDBJ databases">
        <authorList>
            <person name="Varghese N."/>
            <person name="Submissions S."/>
        </authorList>
    </citation>
    <scope>NUCLEOTIDE SEQUENCE [LARGE SCALE GENOMIC DNA]</scope>
    <source>
        <strain evidence="3">DSM 24412</strain>
    </source>
</reference>
<evidence type="ECO:0000313" key="2">
    <source>
        <dbReference type="EMBL" id="SKB81300.1"/>
    </source>
</evidence>
<dbReference type="OrthoDB" id="1121307at2"/>
<feature type="signal peptide" evidence="1">
    <location>
        <begin position="1"/>
        <end position="21"/>
    </location>
</feature>
<proteinExistence type="predicted"/>
<feature type="chain" id="PRO_5010572397" evidence="1">
    <location>
        <begin position="22"/>
        <end position="151"/>
    </location>
</feature>
<dbReference type="KEGG" id="asx:CDL62_07795"/>
<dbReference type="AlphaFoldDB" id="A0A1T5EBW7"/>
<dbReference type="Proteomes" id="UP000191055">
    <property type="component" value="Unassembled WGS sequence"/>
</dbReference>
<organism evidence="2 3">
    <name type="scientific">Alkalitalea saponilacus</name>
    <dbReference type="NCBI Taxonomy" id="889453"/>
    <lineage>
        <taxon>Bacteria</taxon>
        <taxon>Pseudomonadati</taxon>
        <taxon>Bacteroidota</taxon>
        <taxon>Bacteroidia</taxon>
        <taxon>Marinilabiliales</taxon>
        <taxon>Marinilabiliaceae</taxon>
        <taxon>Alkalitalea</taxon>
    </lineage>
</organism>
<name>A0A1T5EBW7_9BACT</name>
<dbReference type="STRING" id="889453.SAMN03080601_01274"/>
<sequence>MKKVIISLFLVFTFGIYNTWAQCDESVRKAALQGMGDAQYIRDYSVNLTKSPTEVKTGQVKFNVMLNSRSQYRFNVVNGAANADNIVMQLYDQDRLLASNREGGRTFAAFDYIVRTSKVYQLVFSFPGGQEGCAEAVVSLVRQFSEGEMNF</sequence>
<protein>
    <submittedName>
        <fullName evidence="2">Uncharacterized protein</fullName>
    </submittedName>
</protein>
<keyword evidence="1" id="KW-0732">Signal</keyword>
<evidence type="ECO:0000256" key="1">
    <source>
        <dbReference type="SAM" id="SignalP"/>
    </source>
</evidence>
<keyword evidence="3" id="KW-1185">Reference proteome</keyword>
<dbReference type="RefSeq" id="WP_079557046.1">
    <property type="nucleotide sequence ID" value="NZ_CP021904.1"/>
</dbReference>
<evidence type="ECO:0000313" key="3">
    <source>
        <dbReference type="Proteomes" id="UP000191055"/>
    </source>
</evidence>
<gene>
    <name evidence="2" type="ORF">SAMN03080601_01274</name>
</gene>
<dbReference type="EMBL" id="FUYV01000005">
    <property type="protein sequence ID" value="SKB81300.1"/>
    <property type="molecule type" value="Genomic_DNA"/>
</dbReference>